<organism evidence="2 3">
    <name type="scientific">Lusitaniella coriacea LEGE 07157</name>
    <dbReference type="NCBI Taxonomy" id="945747"/>
    <lineage>
        <taxon>Bacteria</taxon>
        <taxon>Bacillati</taxon>
        <taxon>Cyanobacteriota</taxon>
        <taxon>Cyanophyceae</taxon>
        <taxon>Spirulinales</taxon>
        <taxon>Lusitaniellaceae</taxon>
        <taxon>Lusitaniella</taxon>
    </lineage>
</organism>
<feature type="signal peptide" evidence="1">
    <location>
        <begin position="1"/>
        <end position="22"/>
    </location>
</feature>
<reference evidence="2" key="1">
    <citation type="submission" date="2020-10" db="EMBL/GenBank/DDBJ databases">
        <authorList>
            <person name="Castelo-Branco R."/>
            <person name="Eusebio N."/>
            <person name="Adriana R."/>
            <person name="Vieira A."/>
            <person name="Brugerolle De Fraissinette N."/>
            <person name="Rezende De Castro R."/>
            <person name="Schneider M.P."/>
            <person name="Vasconcelos V."/>
            <person name="Leao P.N."/>
        </authorList>
    </citation>
    <scope>NUCLEOTIDE SEQUENCE</scope>
    <source>
        <strain evidence="2">LEGE 07157</strain>
    </source>
</reference>
<feature type="chain" id="PRO_5035286175" evidence="1">
    <location>
        <begin position="23"/>
        <end position="78"/>
    </location>
</feature>
<evidence type="ECO:0000256" key="1">
    <source>
        <dbReference type="SAM" id="SignalP"/>
    </source>
</evidence>
<evidence type="ECO:0000313" key="3">
    <source>
        <dbReference type="Proteomes" id="UP000654482"/>
    </source>
</evidence>
<dbReference type="EMBL" id="JADEWZ010000007">
    <property type="protein sequence ID" value="MBE9115510.1"/>
    <property type="molecule type" value="Genomic_DNA"/>
</dbReference>
<keyword evidence="3" id="KW-1185">Reference proteome</keyword>
<gene>
    <name evidence="2" type="ORF">IQ249_06310</name>
</gene>
<name>A0A8J7J695_9CYAN</name>
<comment type="caution">
    <text evidence="2">The sequence shown here is derived from an EMBL/GenBank/DDBJ whole genome shotgun (WGS) entry which is preliminary data.</text>
</comment>
<dbReference type="AlphaFoldDB" id="A0A8J7J695"/>
<evidence type="ECO:0000313" key="2">
    <source>
        <dbReference type="EMBL" id="MBE9115510.1"/>
    </source>
</evidence>
<protein>
    <submittedName>
        <fullName evidence="2">Uncharacterized protein</fullName>
    </submittedName>
</protein>
<dbReference type="RefSeq" id="WP_194028605.1">
    <property type="nucleotide sequence ID" value="NZ_JADEWZ010000007.1"/>
</dbReference>
<sequence length="78" mass="8632">MLSLVGLAIALLTSLISQPVQAQVRDSQVYTWSYAGIDNSQKVCEKIEVHPRNRAVPASSHKVAVKVRSIIVDNHYCQ</sequence>
<dbReference type="Proteomes" id="UP000654482">
    <property type="component" value="Unassembled WGS sequence"/>
</dbReference>
<keyword evidence="1" id="KW-0732">Signal</keyword>
<proteinExistence type="predicted"/>
<accession>A0A8J7J695</accession>